<dbReference type="EMBL" id="FQZS01000013">
    <property type="protein sequence ID" value="SHJ01345.1"/>
    <property type="molecule type" value="Genomic_DNA"/>
</dbReference>
<proteinExistence type="predicted"/>
<keyword evidence="1" id="KW-0812">Transmembrane</keyword>
<gene>
    <name evidence="2" type="ORF">SAMN02745176_02103</name>
</gene>
<dbReference type="STRING" id="1122184.SAMN02745176_02103"/>
<keyword evidence="1" id="KW-1133">Transmembrane helix</keyword>
<dbReference type="OrthoDB" id="1739449at2"/>
<evidence type="ECO:0000313" key="3">
    <source>
        <dbReference type="Proteomes" id="UP000184442"/>
    </source>
</evidence>
<dbReference type="Proteomes" id="UP000184442">
    <property type="component" value="Unassembled WGS sequence"/>
</dbReference>
<dbReference type="AlphaFoldDB" id="A0A1M6FUG9"/>
<keyword evidence="3" id="KW-1185">Reference proteome</keyword>
<reference evidence="2 3" key="1">
    <citation type="submission" date="2016-11" db="EMBL/GenBank/DDBJ databases">
        <authorList>
            <person name="Jaros S."/>
            <person name="Januszkiewicz K."/>
            <person name="Wedrychowicz H."/>
        </authorList>
    </citation>
    <scope>NUCLEOTIDE SEQUENCE [LARGE SCALE GENOMIC DNA]</scope>
    <source>
        <strain evidence="2 3">DSM 19022</strain>
    </source>
</reference>
<dbReference type="RefSeq" id="WP_073026157.1">
    <property type="nucleotide sequence ID" value="NZ_FQZS01000013.1"/>
</dbReference>
<evidence type="ECO:0000256" key="1">
    <source>
        <dbReference type="SAM" id="Phobius"/>
    </source>
</evidence>
<sequence>MKSYISKRYVLYVAVIAFIFVFTMTFFNKIYNTVEVFKANIEMQKIEKQGYKSYEVLDGSFRFSIPSSWNSWEQKFIGGEIIYNLNFMTPNKKIHGFIQVWQMEKPLAEFLEESKKAAVGAVEFKEYDEREITVNRKKGFLIRYSRAKDNEGYIKAYEAFLDGGNGRIYRASFFTDEEDWRRYYPLMFNRIIQSFNIK</sequence>
<feature type="transmembrane region" description="Helical" evidence="1">
    <location>
        <begin position="9"/>
        <end position="27"/>
    </location>
</feature>
<evidence type="ECO:0008006" key="4">
    <source>
        <dbReference type="Google" id="ProtNLM"/>
    </source>
</evidence>
<keyword evidence="1" id="KW-0472">Membrane</keyword>
<name>A0A1M6FUG9_9FIRM</name>
<accession>A0A1M6FUG9</accession>
<evidence type="ECO:0000313" key="2">
    <source>
        <dbReference type="EMBL" id="SHJ01345.1"/>
    </source>
</evidence>
<organism evidence="2 3">
    <name type="scientific">Lutispora thermophila DSM 19022</name>
    <dbReference type="NCBI Taxonomy" id="1122184"/>
    <lineage>
        <taxon>Bacteria</taxon>
        <taxon>Bacillati</taxon>
        <taxon>Bacillota</taxon>
        <taxon>Clostridia</taxon>
        <taxon>Lutisporales</taxon>
        <taxon>Lutisporaceae</taxon>
        <taxon>Lutispora</taxon>
    </lineage>
</organism>
<protein>
    <recommendedName>
        <fullName evidence="4">PsbP protein</fullName>
    </recommendedName>
</protein>